<dbReference type="Proteomes" id="UP001401887">
    <property type="component" value="Unassembled WGS sequence"/>
</dbReference>
<gene>
    <name evidence="2" type="ORF">Dcar01_03482</name>
</gene>
<feature type="region of interest" description="Disordered" evidence="1">
    <location>
        <begin position="1"/>
        <end position="87"/>
    </location>
</feature>
<feature type="compositionally biased region" description="Basic and acidic residues" evidence="1">
    <location>
        <begin position="37"/>
        <end position="56"/>
    </location>
</feature>
<proteinExistence type="predicted"/>
<evidence type="ECO:0000313" key="3">
    <source>
        <dbReference type="Proteomes" id="UP001401887"/>
    </source>
</evidence>
<comment type="caution">
    <text evidence="2">The sequence shown here is derived from an EMBL/GenBank/DDBJ whole genome shotgun (WGS) entry which is preliminary data.</text>
</comment>
<organism evidence="2 3">
    <name type="scientific">Deinococcus carri</name>
    <dbReference type="NCBI Taxonomy" id="1211323"/>
    <lineage>
        <taxon>Bacteria</taxon>
        <taxon>Thermotogati</taxon>
        <taxon>Deinococcota</taxon>
        <taxon>Deinococci</taxon>
        <taxon>Deinococcales</taxon>
        <taxon>Deinococcaceae</taxon>
        <taxon>Deinococcus</taxon>
    </lineage>
</organism>
<keyword evidence="3" id="KW-1185">Reference proteome</keyword>
<protein>
    <submittedName>
        <fullName evidence="2">Uncharacterized protein</fullName>
    </submittedName>
</protein>
<reference evidence="2 3" key="1">
    <citation type="submission" date="2024-02" db="EMBL/GenBank/DDBJ databases">
        <title>Deinococcus carri NBRC 110142.</title>
        <authorList>
            <person name="Ichikawa N."/>
            <person name="Katano-Makiyama Y."/>
            <person name="Hidaka K."/>
        </authorList>
    </citation>
    <scope>NUCLEOTIDE SEQUENCE [LARGE SCALE GENOMIC DNA]</scope>
    <source>
        <strain evidence="2 3">NBRC 110142</strain>
    </source>
</reference>
<sequence length="187" mass="19990">MTDPLRDGKPDRAPADGEQVNELTGTPDYKTGYQMPDPKDVHVEHYTTTPAEDRVGSADQQEYQPVQSQDPKEVTGQFDRLATRDPQQMEQALQGTPEFAGAQTVAGVGVDTAAPMDLVAPVAIGMGVTSSMATAQETEVEVRDPNAGYIPPSKEVTPHVREQPGDLLPGTPPEIKAEVAGDTDKPL</sequence>
<feature type="compositionally biased region" description="Basic and acidic residues" evidence="1">
    <location>
        <begin position="175"/>
        <end position="187"/>
    </location>
</feature>
<feature type="compositionally biased region" description="Basic and acidic residues" evidence="1">
    <location>
        <begin position="1"/>
        <end position="15"/>
    </location>
</feature>
<dbReference type="EMBL" id="BAABRP010000023">
    <property type="protein sequence ID" value="GAA5514722.1"/>
    <property type="molecule type" value="Genomic_DNA"/>
</dbReference>
<accession>A0ABP9WBM1</accession>
<name>A0ABP9WBM1_9DEIO</name>
<evidence type="ECO:0000313" key="2">
    <source>
        <dbReference type="EMBL" id="GAA5514722.1"/>
    </source>
</evidence>
<dbReference type="RefSeq" id="WP_345467780.1">
    <property type="nucleotide sequence ID" value="NZ_BAABRP010000023.1"/>
</dbReference>
<feature type="compositionally biased region" description="Polar residues" evidence="1">
    <location>
        <begin position="58"/>
        <end position="69"/>
    </location>
</feature>
<evidence type="ECO:0000256" key="1">
    <source>
        <dbReference type="SAM" id="MobiDB-lite"/>
    </source>
</evidence>
<feature type="region of interest" description="Disordered" evidence="1">
    <location>
        <begin position="145"/>
        <end position="187"/>
    </location>
</feature>